<dbReference type="RefSeq" id="WP_155282993.1">
    <property type="nucleotide sequence ID" value="NZ_AP019831.1"/>
</dbReference>
<dbReference type="PANTHER" id="PTHR35882:SF3">
    <property type="entry name" value="GLYCOSIDE-HYDROLASE FAMILY GH114 TIM-BARREL DOMAIN-CONTAINING PROTEIN"/>
    <property type="match status" value="1"/>
</dbReference>
<sequence>MKTKLLILFLTLFVCCFSQKKLEKAKDVKNQKNYETGSEIYRDRMRELIREIKRNTSSDKLLITQNGNELYFYKGELNKEFFNVTDGTTQESLYYGAGFKLTNPTPEKENEQLLNWLLPIRKAGKPVFAINYGIGEKAKVDLLKKSVQTNFVNELLPSFGAEMPYVPIQNFNSRNINLLSDVKNFLVLLDPKKFKDTDAFFEYLKETDYDLLLIEPSHSGKFMTKEQISALKRKKNGATRKVIAYFSIGEAGDYRSYWKEEWNNKSKRPNWIVEENPDWKGDFIVKYWSSEWKQIVKNYQKKLDEIGVDGYLLDTVDTYYKFEDKSEKTGKLID</sequence>
<gene>
    <name evidence="2" type="ORF">JMUB3870_1916</name>
</gene>
<evidence type="ECO:0000313" key="3">
    <source>
        <dbReference type="Proteomes" id="UP000422644"/>
    </source>
</evidence>
<name>A0A510K2J1_9FUSO</name>
<organism evidence="2 3">
    <name type="scientific">Leptotrichia trevisanii</name>
    <dbReference type="NCBI Taxonomy" id="109328"/>
    <lineage>
        <taxon>Bacteria</taxon>
        <taxon>Fusobacteriati</taxon>
        <taxon>Fusobacteriota</taxon>
        <taxon>Fusobacteriia</taxon>
        <taxon>Fusobacteriales</taxon>
        <taxon>Leptotrichiaceae</taxon>
        <taxon>Leptotrichia</taxon>
    </lineage>
</organism>
<dbReference type="InterPro" id="IPR013785">
    <property type="entry name" value="Aldolase_TIM"/>
</dbReference>
<dbReference type="EMBL" id="AP019831">
    <property type="protein sequence ID" value="BBM45796.1"/>
    <property type="molecule type" value="Genomic_DNA"/>
</dbReference>
<dbReference type="Proteomes" id="UP000422644">
    <property type="component" value="Chromosome"/>
</dbReference>
<dbReference type="PRINTS" id="PR01545">
    <property type="entry name" value="THEMAYE10DUF"/>
</dbReference>
<dbReference type="AlphaFoldDB" id="A0A510K2J1"/>
<keyword evidence="3" id="KW-1185">Reference proteome</keyword>
<accession>A0A510K2J1</accession>
<dbReference type="OrthoDB" id="30037at2"/>
<feature type="domain" description="Glycoside-hydrolase family GH114 TIM-barrel" evidence="1">
    <location>
        <begin position="225"/>
        <end position="320"/>
    </location>
</feature>
<protein>
    <recommendedName>
        <fullName evidence="1">Glycoside-hydrolase family GH114 TIM-barrel domain-containing protein</fullName>
    </recommendedName>
</protein>
<dbReference type="InterPro" id="IPR017853">
    <property type="entry name" value="GH"/>
</dbReference>
<reference evidence="2 3" key="1">
    <citation type="submission" date="2019-07" db="EMBL/GenBank/DDBJ databases">
        <title>Complete Genome Sequence of Leptotrichia trevisanii Strain JMUB3870.</title>
        <authorList>
            <person name="Watanabe S."/>
            <person name="Cui L."/>
        </authorList>
    </citation>
    <scope>NUCLEOTIDE SEQUENCE [LARGE SCALE GENOMIC DNA]</scope>
    <source>
        <strain evidence="2 3">JMUB3870</strain>
    </source>
</reference>
<proteinExistence type="predicted"/>
<evidence type="ECO:0000313" key="2">
    <source>
        <dbReference type="EMBL" id="BBM45796.1"/>
    </source>
</evidence>
<evidence type="ECO:0000259" key="1">
    <source>
        <dbReference type="Pfam" id="PF03537"/>
    </source>
</evidence>
<dbReference type="SUPFAM" id="SSF51445">
    <property type="entry name" value="(Trans)glycosidases"/>
    <property type="match status" value="1"/>
</dbReference>
<dbReference type="Pfam" id="PF03537">
    <property type="entry name" value="Glyco_hydro_114"/>
    <property type="match status" value="1"/>
</dbReference>
<dbReference type="InterPro" id="IPR016062">
    <property type="entry name" value="TM1410-rel"/>
</dbReference>
<dbReference type="PANTHER" id="PTHR35882">
    <property type="entry name" value="PELA"/>
    <property type="match status" value="1"/>
</dbReference>
<dbReference type="Gene3D" id="3.20.20.70">
    <property type="entry name" value="Aldolase class I"/>
    <property type="match status" value="2"/>
</dbReference>
<dbReference type="InterPro" id="IPR004352">
    <property type="entry name" value="GH114_TIM-barrel"/>
</dbReference>